<dbReference type="RefSeq" id="WP_003181442.1">
    <property type="nucleotide sequence ID" value="NZ_BOQW01000004.1"/>
</dbReference>
<evidence type="ECO:0000259" key="4">
    <source>
        <dbReference type="Pfam" id="PF13490"/>
    </source>
</evidence>
<comment type="similarity">
    <text evidence="1">Belongs to the zinc-associated anti-sigma factor (ZAS) superfamily. Anti-sigma-W factor family.</text>
</comment>
<dbReference type="InterPro" id="IPR027383">
    <property type="entry name" value="Znf_put"/>
</dbReference>
<evidence type="ECO:0000313" key="5">
    <source>
        <dbReference type="EMBL" id="TWL25720.1"/>
    </source>
</evidence>
<feature type="domain" description="Putative zinc-finger" evidence="4">
    <location>
        <begin position="3"/>
        <end position="37"/>
    </location>
</feature>
<evidence type="ECO:0000256" key="1">
    <source>
        <dbReference type="ARBA" id="ARBA00024353"/>
    </source>
</evidence>
<reference evidence="5 6" key="1">
    <citation type="submission" date="2019-06" db="EMBL/GenBank/DDBJ databases">
        <title>Genome sequence analysis of &gt;100 Bacillus licheniformis strains suggests intrinsic resistance to this species.</title>
        <authorList>
            <person name="Wels M."/>
            <person name="Siezen R.J."/>
            <person name="Johansen E."/>
            <person name="Stuer-Lauridsen B."/>
            <person name="Bjerre K."/>
            <person name="Nielsen B.K.K."/>
        </authorList>
    </citation>
    <scope>NUCLEOTIDE SEQUENCE [LARGE SCALE GENOMIC DNA]</scope>
    <source>
        <strain evidence="5 6">BAC-16736</strain>
    </source>
</reference>
<dbReference type="EMBL" id="NILC01000026">
    <property type="protein sequence ID" value="TWL25720.1"/>
    <property type="molecule type" value="Genomic_DNA"/>
</dbReference>
<dbReference type="AlphaFoldDB" id="A0A415J1S5"/>
<evidence type="ECO:0000256" key="3">
    <source>
        <dbReference type="SAM" id="Phobius"/>
    </source>
</evidence>
<dbReference type="InterPro" id="IPR041916">
    <property type="entry name" value="Anti_sigma_zinc_sf"/>
</dbReference>
<evidence type="ECO:0000256" key="2">
    <source>
        <dbReference type="ARBA" id="ARBA00024438"/>
    </source>
</evidence>
<dbReference type="Proteomes" id="UP000435910">
    <property type="component" value="Unassembled WGS sequence"/>
</dbReference>
<name>A0A415J1S5_BACLI</name>
<evidence type="ECO:0000313" key="6">
    <source>
        <dbReference type="Proteomes" id="UP000435910"/>
    </source>
</evidence>
<gene>
    <name evidence="5" type="ORF">CHCC16736_4603</name>
</gene>
<keyword evidence="3" id="KW-0472">Membrane</keyword>
<keyword evidence="3" id="KW-1133">Transmembrane helix</keyword>
<organism evidence="5 6">
    <name type="scientific">Bacillus licheniformis</name>
    <dbReference type="NCBI Taxonomy" id="1402"/>
    <lineage>
        <taxon>Bacteria</taxon>
        <taxon>Bacillati</taxon>
        <taxon>Bacillota</taxon>
        <taxon>Bacilli</taxon>
        <taxon>Bacillales</taxon>
        <taxon>Bacillaceae</taxon>
        <taxon>Bacillus</taxon>
    </lineage>
</organism>
<keyword evidence="3" id="KW-0812">Transmembrane</keyword>
<accession>A0A415J1S5</accession>
<dbReference type="Gene3D" id="1.10.10.1320">
    <property type="entry name" value="Anti-sigma factor, zinc-finger domain"/>
    <property type="match status" value="1"/>
</dbReference>
<proteinExistence type="inferred from homology"/>
<dbReference type="Pfam" id="PF13490">
    <property type="entry name" value="zf-HC2"/>
    <property type="match status" value="1"/>
</dbReference>
<feature type="transmembrane region" description="Helical" evidence="3">
    <location>
        <begin position="75"/>
        <end position="97"/>
    </location>
</feature>
<comment type="caution">
    <text evidence="5">The sequence shown here is derived from an EMBL/GenBank/DDBJ whole genome shotgun (WGS) entry which is preliminary data.</text>
</comment>
<sequence>MKCHLVRDLLPLYIEGDCSRKTERLVAAHIKTCEDCREMYDMMREPVNFHDDGGLPKEAEEAEEQKFRKAYYQRLILKGAALFGGGYLLMLLIYLFFL</sequence>
<protein>
    <recommendedName>
        <fullName evidence="2">Anti-sigma-W factor RsiW</fullName>
    </recommendedName>
</protein>